<sequence>MLSLLTSCERLKVPTNLSSPILPFLRCIERCHNASLPQGRLPFYYGETIIGWLDPRLLSALKTSLSPDTITITPDHISLNKGEFLRDISRSLAEQQCYRPFNEWFDVTMPEGKTIGQVDRGLIPLCGFEAAGVHLNGIVKKGEQLFLWVAKRSKHKRLDPGKLDHLVAGGMSSGLTPAETVVKEAGEEAAIPSELARTAHHVSTLRYAMIRPEGLRRDRLYCYDLFLSEEFQPRAADGEVESFHLMPLQEVFHLVQKEDQFKFNVNLVLIDLFIRYHLFASSDEAILSEALYHPHLKPRPSK</sequence>
<dbReference type="InterPro" id="IPR000086">
    <property type="entry name" value="NUDIX_hydrolase_dom"/>
</dbReference>
<dbReference type="PANTHER" id="PTHR13622">
    <property type="entry name" value="THIAMIN PYROPHOSPHOKINASE"/>
    <property type="match status" value="1"/>
</dbReference>
<comment type="caution">
    <text evidence="2">The sequence shown here is derived from an EMBL/GenBank/DDBJ whole genome shotgun (WGS) entry which is preliminary data.</text>
</comment>
<keyword evidence="3" id="KW-1185">Reference proteome</keyword>
<dbReference type="PROSITE" id="PS51462">
    <property type="entry name" value="NUDIX"/>
    <property type="match status" value="1"/>
</dbReference>
<feature type="domain" description="Nudix hydrolase" evidence="1">
    <location>
        <begin position="128"/>
        <end position="268"/>
    </location>
</feature>
<evidence type="ECO:0000313" key="3">
    <source>
        <dbReference type="Proteomes" id="UP001062901"/>
    </source>
</evidence>
<accession>A0ABQ0NVW3</accession>
<evidence type="ECO:0000313" key="2">
    <source>
        <dbReference type="EMBL" id="GBQ04606.1"/>
    </source>
</evidence>
<dbReference type="PANTHER" id="PTHR13622:SF8">
    <property type="entry name" value="THIAMIN PYROPHOSPHOKINASE 1"/>
    <property type="match status" value="1"/>
</dbReference>
<dbReference type="InterPro" id="IPR015797">
    <property type="entry name" value="NUDIX_hydrolase-like_dom_sf"/>
</dbReference>
<dbReference type="SUPFAM" id="SSF55811">
    <property type="entry name" value="Nudix"/>
    <property type="match status" value="1"/>
</dbReference>
<reference evidence="2" key="1">
    <citation type="submission" date="2013-04" db="EMBL/GenBank/DDBJ databases">
        <title>The genome sequencing project of 58 acetic acid bacteria.</title>
        <authorList>
            <person name="Okamoto-Kainuma A."/>
            <person name="Ishikawa M."/>
            <person name="Umino S."/>
            <person name="Koizumi Y."/>
            <person name="Shiwa Y."/>
            <person name="Yoshikawa H."/>
            <person name="Matsutani M."/>
            <person name="Matsushita K."/>
        </authorList>
    </citation>
    <scope>NUCLEOTIDE SEQUENCE</scope>
    <source>
        <strain evidence="2">DSM 15669</strain>
    </source>
</reference>
<dbReference type="Pfam" id="PF00293">
    <property type="entry name" value="NUDIX"/>
    <property type="match status" value="1"/>
</dbReference>
<protein>
    <submittedName>
        <fullName evidence="2">Thiamin pyrophosphokinase</fullName>
    </submittedName>
</protein>
<dbReference type="Gene3D" id="3.90.79.10">
    <property type="entry name" value="Nucleoside Triphosphate Pyrophosphohydrolase"/>
    <property type="match status" value="1"/>
</dbReference>
<proteinExistence type="predicted"/>
<name>A0ABQ0NVW3_9PROT</name>
<gene>
    <name evidence="2" type="ORF">AA15669_0055</name>
</gene>
<dbReference type="Proteomes" id="UP001062901">
    <property type="component" value="Unassembled WGS sequence"/>
</dbReference>
<dbReference type="CDD" id="cd03676">
    <property type="entry name" value="NUDIX_Tnr3_like"/>
    <property type="match status" value="1"/>
</dbReference>
<organism evidence="2 3">
    <name type="scientific">Saccharibacter floricola DSM 15669</name>
    <dbReference type="NCBI Taxonomy" id="1123227"/>
    <lineage>
        <taxon>Bacteria</taxon>
        <taxon>Pseudomonadati</taxon>
        <taxon>Pseudomonadota</taxon>
        <taxon>Alphaproteobacteria</taxon>
        <taxon>Acetobacterales</taxon>
        <taxon>Acetobacteraceae</taxon>
        <taxon>Saccharibacter</taxon>
    </lineage>
</organism>
<evidence type="ECO:0000259" key="1">
    <source>
        <dbReference type="PROSITE" id="PS51462"/>
    </source>
</evidence>
<dbReference type="EMBL" id="BAQD01000001">
    <property type="protein sequence ID" value="GBQ04606.1"/>
    <property type="molecule type" value="Genomic_DNA"/>
</dbReference>